<dbReference type="GO" id="GO:0003677">
    <property type="term" value="F:DNA binding"/>
    <property type="evidence" value="ECO:0007669"/>
    <property type="project" value="UniProtKB-KW"/>
</dbReference>
<sequence length="640" mass="72317">MPVNCDAQGQNPRWERLTHEVIKDLIRAIRDNGLGSSYFKQLLKGTFNIYDLTPYDLRSLVSLILTDTQAFIWDSRWRRALQELRTKYQGGPNAALTLAQLAGDPPEDNPAQQARLPRDVLIDIKEAASKAVLQIAPAGMQDTIYTDIRQGASESFSSFTDRLTQAVDRQVTDEVAKPHLLKSLAFTNANQECKRVISAIPGQPFLAEMVETCSKVGTPQHIASIVEERMERVLQVQNETLEKILANFKKQKNSTEGQRYKCGNFGHFKKNCPQLAKTGKSSGLCSRCRRGKHPASECYSQTDVDGKQLLILGNYKKSANCQRAMTEVMAMTQGTTTSQTGQLSGNVNQMPSAGQLQASPATQTYCPPEHNVTWQLQKGFWINRSVLEVFFFSILVFGEFSAESWNPSPWCSSLDFSPNSGFSFQRPGTMEDEEKPQKSLTRKSCKSSPGSCKEERPSLKLVEKPHGGKKPHKCLECGKDFSYRIHTGEKPYECGICGKNFSDTSKLLQHQVIHTGERPYTCLECGKSFGWSSDLRKHQHIHTGERPYECPVCDKRFQTSSNLLLHERIHTEKSPKCLECEKSFHYSSHLREHQNIHTGEWPYGCGKCGKSFSWSSNLPKHHKIHTRERPGMWEELQVEF</sequence>
<evidence type="ECO:0000256" key="6">
    <source>
        <dbReference type="ARBA" id="ARBA00022737"/>
    </source>
</evidence>
<evidence type="ECO:0000259" key="17">
    <source>
        <dbReference type="PROSITE" id="PS50158"/>
    </source>
</evidence>
<dbReference type="SMART" id="SM00343">
    <property type="entry name" value="ZnF_C2HC"/>
    <property type="match status" value="2"/>
</dbReference>
<dbReference type="SUPFAM" id="SSF47353">
    <property type="entry name" value="Retrovirus capsid dimerization domain-like"/>
    <property type="match status" value="1"/>
</dbReference>
<dbReference type="GO" id="GO:0008270">
    <property type="term" value="F:zinc ion binding"/>
    <property type="evidence" value="ECO:0007669"/>
    <property type="project" value="UniProtKB-KW"/>
</dbReference>
<keyword evidence="4" id="KW-1017">Isopeptide bond</keyword>
<accession>A0A8C3VDZ5</accession>
<dbReference type="FunFam" id="3.30.160.60:FF:000295">
    <property type="entry name" value="zinc finger protein 19"/>
    <property type="match status" value="1"/>
</dbReference>
<dbReference type="PROSITE" id="PS00028">
    <property type="entry name" value="ZINC_FINGER_C2H2_1"/>
    <property type="match status" value="5"/>
</dbReference>
<keyword evidence="7 14" id="KW-0863">Zinc-finger</keyword>
<dbReference type="SUPFAM" id="SSF47943">
    <property type="entry name" value="Retrovirus capsid protein, N-terminal core domain"/>
    <property type="match status" value="1"/>
</dbReference>
<feature type="domain" description="CCHC-type" evidence="17">
    <location>
        <begin position="260"/>
        <end position="274"/>
    </location>
</feature>
<dbReference type="Pfam" id="PF14787">
    <property type="entry name" value="zf-CCHC_5"/>
    <property type="match status" value="1"/>
</dbReference>
<reference evidence="18" key="2">
    <citation type="submission" date="2025-08" db="UniProtKB">
        <authorList>
            <consortium name="Ensembl"/>
        </authorList>
    </citation>
    <scope>IDENTIFICATION</scope>
</reference>
<evidence type="ECO:0000256" key="11">
    <source>
        <dbReference type="ARBA" id="ARBA00023125"/>
    </source>
</evidence>
<keyword evidence="10" id="KW-0805">Transcription regulation</keyword>
<dbReference type="FunFam" id="3.30.160.60:FF:000557">
    <property type="entry name" value="zinc finger and SCAN domain-containing protein 29"/>
    <property type="match status" value="1"/>
</dbReference>
<dbReference type="FunFam" id="3.30.160.60:FF:000247">
    <property type="entry name" value="Zinc finger protein 236"/>
    <property type="match status" value="1"/>
</dbReference>
<feature type="domain" description="C2H2-type" evidence="16">
    <location>
        <begin position="492"/>
        <end position="519"/>
    </location>
</feature>
<reference evidence="18" key="1">
    <citation type="submission" date="2020-10" db="EMBL/GenBank/DDBJ databases">
        <title>Catharus ustulatus (Swainson's thrush) genome, bCatUst1, primary haplotype v2.</title>
        <authorList>
            <person name="Delmore K."/>
            <person name="Vafadar M."/>
            <person name="Formenti G."/>
            <person name="Chow W."/>
            <person name="Pelan S."/>
            <person name="Howe K."/>
            <person name="Rhie A."/>
            <person name="Mountcastle J."/>
            <person name="Haase B."/>
            <person name="Fedrigo O."/>
            <person name="Jarvis E.D."/>
        </authorList>
    </citation>
    <scope>NUCLEOTIDE SEQUENCE [LARGE SCALE GENOMIC DNA]</scope>
</reference>
<dbReference type="Gene3D" id="1.10.375.10">
    <property type="entry name" value="Human Immunodeficiency Virus Type 1 Capsid Protein"/>
    <property type="match status" value="1"/>
</dbReference>
<keyword evidence="6" id="KW-0677">Repeat</keyword>
<dbReference type="Gene3D" id="1.10.1200.30">
    <property type="match status" value="1"/>
</dbReference>
<dbReference type="FunFam" id="3.30.160.60:FF:002343">
    <property type="entry name" value="Zinc finger protein 33A"/>
    <property type="match status" value="1"/>
</dbReference>
<reference evidence="18" key="3">
    <citation type="submission" date="2025-09" db="UniProtKB">
        <authorList>
            <consortium name="Ensembl"/>
        </authorList>
    </citation>
    <scope>IDENTIFICATION</scope>
</reference>
<dbReference type="Gene3D" id="3.30.160.60">
    <property type="entry name" value="Classic Zinc Finger"/>
    <property type="match status" value="6"/>
</dbReference>
<dbReference type="FunFam" id="3.30.160.60:FF:001270">
    <property type="entry name" value="zinc finger protein 583 isoform X1"/>
    <property type="match status" value="1"/>
</dbReference>
<keyword evidence="13" id="KW-0539">Nucleus</keyword>
<evidence type="ECO:0000256" key="12">
    <source>
        <dbReference type="ARBA" id="ARBA00023163"/>
    </source>
</evidence>
<evidence type="ECO:0000256" key="3">
    <source>
        <dbReference type="ARBA" id="ARBA00006991"/>
    </source>
</evidence>
<dbReference type="Ensembl" id="ENSCUST00005027785.1">
    <property type="protein sequence ID" value="ENSCUSP00005026845.1"/>
    <property type="gene ID" value="ENSCUSG00005016605.1"/>
</dbReference>
<feature type="domain" description="C2H2-type" evidence="16">
    <location>
        <begin position="575"/>
        <end position="602"/>
    </location>
</feature>
<name>A0A8C3VDZ5_CATUS</name>
<dbReference type="InterPro" id="IPR050826">
    <property type="entry name" value="Krueppel_C2H2_ZnFinger"/>
</dbReference>
<keyword evidence="12" id="KW-0804">Transcription</keyword>
<feature type="domain" description="C2H2-type" evidence="16">
    <location>
        <begin position="520"/>
        <end position="547"/>
    </location>
</feature>
<evidence type="ECO:0000256" key="15">
    <source>
        <dbReference type="SAM" id="MobiDB-lite"/>
    </source>
</evidence>
<evidence type="ECO:0000256" key="7">
    <source>
        <dbReference type="ARBA" id="ARBA00022771"/>
    </source>
</evidence>
<organism evidence="18 19">
    <name type="scientific">Catharus ustulatus</name>
    <name type="common">Russet-backed thrush</name>
    <name type="synonym">Hylocichla ustulatus</name>
    <dbReference type="NCBI Taxonomy" id="91951"/>
    <lineage>
        <taxon>Eukaryota</taxon>
        <taxon>Metazoa</taxon>
        <taxon>Chordata</taxon>
        <taxon>Craniata</taxon>
        <taxon>Vertebrata</taxon>
        <taxon>Euteleostomi</taxon>
        <taxon>Archelosauria</taxon>
        <taxon>Archosauria</taxon>
        <taxon>Dinosauria</taxon>
        <taxon>Saurischia</taxon>
        <taxon>Theropoda</taxon>
        <taxon>Coelurosauria</taxon>
        <taxon>Aves</taxon>
        <taxon>Neognathae</taxon>
        <taxon>Neoaves</taxon>
        <taxon>Telluraves</taxon>
        <taxon>Australaves</taxon>
        <taxon>Passeriformes</taxon>
        <taxon>Turdidae</taxon>
        <taxon>Catharus</taxon>
    </lineage>
</organism>
<evidence type="ECO:0000313" key="19">
    <source>
        <dbReference type="Proteomes" id="UP000694563"/>
    </source>
</evidence>
<evidence type="ECO:0000256" key="10">
    <source>
        <dbReference type="ARBA" id="ARBA00023015"/>
    </source>
</evidence>
<evidence type="ECO:0000256" key="14">
    <source>
        <dbReference type="PROSITE-ProRule" id="PRU00042"/>
    </source>
</evidence>
<keyword evidence="19" id="KW-1185">Reference proteome</keyword>
<comment type="similarity">
    <text evidence="3">Belongs to the krueppel C2H2-type zinc-finger protein family.</text>
</comment>
<evidence type="ECO:0000256" key="8">
    <source>
        <dbReference type="ARBA" id="ARBA00022833"/>
    </source>
</evidence>
<dbReference type="PROSITE" id="PS50157">
    <property type="entry name" value="ZINC_FINGER_C2H2_2"/>
    <property type="match status" value="5"/>
</dbReference>
<dbReference type="PROSITE" id="PS50158">
    <property type="entry name" value="ZF_CCHC"/>
    <property type="match status" value="1"/>
</dbReference>
<proteinExistence type="inferred from homology"/>
<feature type="domain" description="C2H2-type" evidence="16">
    <location>
        <begin position="548"/>
        <end position="575"/>
    </location>
</feature>
<evidence type="ECO:0000256" key="4">
    <source>
        <dbReference type="ARBA" id="ARBA00022499"/>
    </source>
</evidence>
<evidence type="ECO:0000256" key="9">
    <source>
        <dbReference type="ARBA" id="ARBA00022843"/>
    </source>
</evidence>
<dbReference type="InterPro" id="IPR045345">
    <property type="entry name" value="Gag_p24_C"/>
</dbReference>
<dbReference type="AlphaFoldDB" id="A0A8C3VDZ5"/>
<protein>
    <submittedName>
        <fullName evidence="18">Uncharacterized protein</fullName>
    </submittedName>
</protein>
<feature type="region of interest" description="Disordered" evidence="15">
    <location>
        <begin position="422"/>
        <end position="464"/>
    </location>
</feature>
<keyword evidence="5" id="KW-0479">Metal-binding</keyword>
<dbReference type="Pfam" id="PF00607">
    <property type="entry name" value="Gag_p24"/>
    <property type="match status" value="1"/>
</dbReference>
<comment type="subcellular location">
    <subcellularLocation>
        <location evidence="2">Nucleus</location>
    </subcellularLocation>
</comment>
<dbReference type="InterPro" id="IPR036875">
    <property type="entry name" value="Znf_CCHC_sf"/>
</dbReference>
<evidence type="ECO:0000256" key="1">
    <source>
        <dbReference type="ARBA" id="ARBA00003767"/>
    </source>
</evidence>
<dbReference type="SMART" id="SM00355">
    <property type="entry name" value="ZnF_C2H2"/>
    <property type="match status" value="5"/>
</dbReference>
<evidence type="ECO:0000259" key="16">
    <source>
        <dbReference type="PROSITE" id="PS50157"/>
    </source>
</evidence>
<dbReference type="InterPro" id="IPR013087">
    <property type="entry name" value="Znf_C2H2_type"/>
</dbReference>
<dbReference type="GO" id="GO:0005634">
    <property type="term" value="C:nucleus"/>
    <property type="evidence" value="ECO:0007669"/>
    <property type="project" value="UniProtKB-SubCell"/>
</dbReference>
<evidence type="ECO:0000313" key="18">
    <source>
        <dbReference type="Ensembl" id="ENSCUSP00005026845.1"/>
    </source>
</evidence>
<keyword evidence="11" id="KW-0238">DNA-binding</keyword>
<keyword evidence="9" id="KW-0832">Ubl conjugation</keyword>
<comment type="function">
    <text evidence="1">May be involved in transcriptional regulation.</text>
</comment>
<evidence type="ECO:0000256" key="2">
    <source>
        <dbReference type="ARBA" id="ARBA00004123"/>
    </source>
</evidence>
<dbReference type="InterPro" id="IPR008919">
    <property type="entry name" value="Retrov_capsid_N"/>
</dbReference>
<evidence type="ECO:0000256" key="13">
    <source>
        <dbReference type="ARBA" id="ARBA00023242"/>
    </source>
</evidence>
<feature type="compositionally biased region" description="Basic and acidic residues" evidence="15">
    <location>
        <begin position="452"/>
        <end position="464"/>
    </location>
</feature>
<feature type="domain" description="C2H2-type" evidence="16">
    <location>
        <begin position="603"/>
        <end position="630"/>
    </location>
</feature>
<keyword evidence="8" id="KW-0862">Zinc</keyword>
<dbReference type="InterPro" id="IPR008916">
    <property type="entry name" value="Retrov_capsid_C"/>
</dbReference>
<dbReference type="InterPro" id="IPR001878">
    <property type="entry name" value="Znf_CCHC"/>
</dbReference>
<dbReference type="Pfam" id="PF00096">
    <property type="entry name" value="zf-C2H2"/>
    <property type="match status" value="4"/>
</dbReference>
<dbReference type="SUPFAM" id="SSF57667">
    <property type="entry name" value="beta-beta-alpha zinc fingers"/>
    <property type="match status" value="3"/>
</dbReference>
<dbReference type="GO" id="GO:0016032">
    <property type="term" value="P:viral process"/>
    <property type="evidence" value="ECO:0007669"/>
    <property type="project" value="InterPro"/>
</dbReference>
<dbReference type="Proteomes" id="UP000694563">
    <property type="component" value="Chromosome 28"/>
</dbReference>
<dbReference type="Pfam" id="PF19317">
    <property type="entry name" value="Gag_p24_C"/>
    <property type="match status" value="1"/>
</dbReference>
<dbReference type="SUPFAM" id="SSF57756">
    <property type="entry name" value="Retrovirus zinc finger-like domains"/>
    <property type="match status" value="1"/>
</dbReference>
<dbReference type="InterPro" id="IPR036236">
    <property type="entry name" value="Znf_C2H2_sf"/>
</dbReference>
<dbReference type="PANTHER" id="PTHR24377">
    <property type="entry name" value="IP01015P-RELATED"/>
    <property type="match status" value="1"/>
</dbReference>
<dbReference type="Gene3D" id="4.10.60.10">
    <property type="entry name" value="Zinc finger, CCHC-type"/>
    <property type="match status" value="1"/>
</dbReference>
<evidence type="ECO:0000256" key="5">
    <source>
        <dbReference type="ARBA" id="ARBA00022723"/>
    </source>
</evidence>